<evidence type="ECO:0000313" key="2">
    <source>
        <dbReference type="EMBL" id="OCB03862.1"/>
    </source>
</evidence>
<dbReference type="InterPro" id="IPR038461">
    <property type="entry name" value="Schlafen_AlbA_2_dom_sf"/>
</dbReference>
<protein>
    <recommendedName>
        <fullName evidence="1">Schlafen AlbA-2 domain-containing protein</fullName>
    </recommendedName>
</protein>
<reference evidence="2 3" key="1">
    <citation type="submission" date="2016-07" db="EMBL/GenBank/DDBJ databases">
        <title>Draft genome of a psychrotolerant acidophile Acidithiobacillus ferrivorans strain YL15.</title>
        <authorList>
            <person name="Peng T."/>
            <person name="Ma L."/>
            <person name="Nan M."/>
            <person name="An N."/>
            <person name="Wang M."/>
            <person name="Qiu G."/>
            <person name="Zeng W."/>
        </authorList>
    </citation>
    <scope>NUCLEOTIDE SEQUENCE [LARGE SCALE GENOMIC DNA]</scope>
    <source>
        <strain evidence="2 3">YL15</strain>
    </source>
</reference>
<dbReference type="AlphaFoldDB" id="A0A1B9C1L3"/>
<organism evidence="2 3">
    <name type="scientific">Acidithiobacillus ferrivorans</name>
    <dbReference type="NCBI Taxonomy" id="160808"/>
    <lineage>
        <taxon>Bacteria</taxon>
        <taxon>Pseudomonadati</taxon>
        <taxon>Pseudomonadota</taxon>
        <taxon>Acidithiobacillia</taxon>
        <taxon>Acidithiobacillales</taxon>
        <taxon>Acidithiobacillaceae</taxon>
        <taxon>Acidithiobacillus</taxon>
    </lineage>
</organism>
<evidence type="ECO:0000313" key="3">
    <source>
        <dbReference type="Proteomes" id="UP000093129"/>
    </source>
</evidence>
<dbReference type="Pfam" id="PF04326">
    <property type="entry name" value="SLFN_AlbA_2"/>
    <property type="match status" value="1"/>
</dbReference>
<gene>
    <name evidence="2" type="ORF">BBC27_06020</name>
</gene>
<proteinExistence type="predicted"/>
<name>A0A1B9C1L3_9PROT</name>
<dbReference type="Proteomes" id="UP000093129">
    <property type="component" value="Unassembled WGS sequence"/>
</dbReference>
<feature type="domain" description="Schlafen AlbA-2" evidence="1">
    <location>
        <begin position="4"/>
        <end position="68"/>
    </location>
</feature>
<dbReference type="InterPro" id="IPR007421">
    <property type="entry name" value="Schlafen_AlbA_2_dom"/>
</dbReference>
<comment type="caution">
    <text evidence="2">The sequence shown here is derived from an EMBL/GenBank/DDBJ whole genome shotgun (WGS) entry which is preliminary data.</text>
</comment>
<accession>A0A1B9C1L3</accession>
<dbReference type="EMBL" id="MASQ01000040">
    <property type="protein sequence ID" value="OCB03862.1"/>
    <property type="molecule type" value="Genomic_DNA"/>
</dbReference>
<evidence type="ECO:0000259" key="1">
    <source>
        <dbReference type="Pfam" id="PF04326"/>
    </source>
</evidence>
<dbReference type="Gene3D" id="3.30.950.30">
    <property type="entry name" value="Schlafen, AAA domain"/>
    <property type="match status" value="1"/>
</dbReference>
<sequence length="114" mass="12731">MGMEERLANLITDNILPRPVPELEMLSWRGTHVLAVQVYPSAGRPHYLKRAGFERGVYVRVGSTSRHADQELLKELRHFARGEASGAKGNPCAFPWSALAQLAILCRREPPGVR</sequence>